<reference evidence="3 4" key="1">
    <citation type="submission" date="2017-06" db="EMBL/GenBank/DDBJ databases">
        <title>Genome sequencing of cyanobaciteial culture collection at National Institute for Environmental Studies (NIES).</title>
        <authorList>
            <person name="Hirose Y."/>
            <person name="Shimura Y."/>
            <person name="Fujisawa T."/>
            <person name="Nakamura Y."/>
            <person name="Kawachi M."/>
        </authorList>
    </citation>
    <scope>NUCLEOTIDE SEQUENCE [LARGE SCALE GENOMIC DNA]</scope>
    <source>
        <strain evidence="3 4">NIES-4072</strain>
    </source>
</reference>
<dbReference type="OrthoDB" id="9805366at2"/>
<dbReference type="InterPro" id="IPR010610">
    <property type="entry name" value="EryCIII-like_C"/>
</dbReference>
<accession>A0A2R5FYP9</accession>
<keyword evidence="3" id="KW-0808">Transferase</keyword>
<dbReference type="Gene3D" id="3.40.50.2000">
    <property type="entry name" value="Glycogen Phosphorylase B"/>
    <property type="match status" value="2"/>
</dbReference>
<feature type="domain" description="Glycosyltransferase family 28 N-terminal" evidence="1">
    <location>
        <begin position="4"/>
        <end position="57"/>
    </location>
</feature>
<dbReference type="InterPro" id="IPR002213">
    <property type="entry name" value="UDP_glucos_trans"/>
</dbReference>
<organism evidence="3 4">
    <name type="scientific">Nostoc commune NIES-4072</name>
    <dbReference type="NCBI Taxonomy" id="2005467"/>
    <lineage>
        <taxon>Bacteria</taxon>
        <taxon>Bacillati</taxon>
        <taxon>Cyanobacteriota</taxon>
        <taxon>Cyanophyceae</taxon>
        <taxon>Nostocales</taxon>
        <taxon>Nostocaceae</taxon>
        <taxon>Nostoc</taxon>
    </lineage>
</organism>
<dbReference type="GO" id="GO:0016758">
    <property type="term" value="F:hexosyltransferase activity"/>
    <property type="evidence" value="ECO:0007669"/>
    <property type="project" value="InterPro"/>
</dbReference>
<dbReference type="Proteomes" id="UP000245124">
    <property type="component" value="Unassembled WGS sequence"/>
</dbReference>
<proteinExistence type="predicted"/>
<evidence type="ECO:0000259" key="2">
    <source>
        <dbReference type="Pfam" id="PF06722"/>
    </source>
</evidence>
<protein>
    <submittedName>
        <fullName evidence="3">Glycosyl transferase family 28</fullName>
    </submittedName>
</protein>
<evidence type="ECO:0000259" key="1">
    <source>
        <dbReference type="Pfam" id="PF03033"/>
    </source>
</evidence>
<dbReference type="Pfam" id="PF03033">
    <property type="entry name" value="Glyco_transf_28"/>
    <property type="match status" value="1"/>
</dbReference>
<dbReference type="CDD" id="cd03784">
    <property type="entry name" value="GT1_Gtf-like"/>
    <property type="match status" value="1"/>
</dbReference>
<dbReference type="Pfam" id="PF06722">
    <property type="entry name" value="EryCIII-like_C"/>
    <property type="match status" value="1"/>
</dbReference>
<keyword evidence="4" id="KW-1185">Reference proteome</keyword>
<dbReference type="PANTHER" id="PTHR48050">
    <property type="entry name" value="STEROL 3-BETA-GLUCOSYLTRANSFERASE"/>
    <property type="match status" value="1"/>
</dbReference>
<sequence>MSRILITTLGTLGDLHPMIAIALELRQRAHDVVFVTHQVYQSKIEGLGFEFHSMRPDFTAINDPQEMARMMDLKTGQEYMVRQWVNPNLRCMYADLHNVVKGADLIFSGEGVIVTPLVAEKLEIRWASSAMVPLSFFSVYDPPVLAPFPSLSKLYKLGPIVNRSIINFAKLVSNSWAEPIHQLRRELGLSPINYNPFIENRFSPYLVIALFSSVLGQPQADWPLNTVIAGFTFYDGSEDGTKLTPQLEQFLNAGEPPIIFTLGSAAVMAPGRFYEESITAAKLLNRRAVLLIDRNTPPNNLSEDIIAVSYAPYSQIFGRACAIVHQGGIGTTAQALCAGRPTLVMPYSHDQPDNAARVERLGEQRDFVRC</sequence>
<dbReference type="RefSeq" id="WP_109013097.1">
    <property type="nucleotide sequence ID" value="NZ_BDUD01000002.1"/>
</dbReference>
<dbReference type="GO" id="GO:0008194">
    <property type="term" value="F:UDP-glycosyltransferase activity"/>
    <property type="evidence" value="ECO:0007669"/>
    <property type="project" value="InterPro"/>
</dbReference>
<dbReference type="GO" id="GO:0005975">
    <property type="term" value="P:carbohydrate metabolic process"/>
    <property type="evidence" value="ECO:0007669"/>
    <property type="project" value="InterPro"/>
</dbReference>
<dbReference type="GO" id="GO:0033072">
    <property type="term" value="P:vancomycin biosynthetic process"/>
    <property type="evidence" value="ECO:0007669"/>
    <property type="project" value="UniProtKB-ARBA"/>
</dbReference>
<dbReference type="InterPro" id="IPR050426">
    <property type="entry name" value="Glycosyltransferase_28"/>
</dbReference>
<comment type="caution">
    <text evidence="3">The sequence shown here is derived from an EMBL/GenBank/DDBJ whole genome shotgun (WGS) entry which is preliminary data.</text>
</comment>
<feature type="domain" description="Erythromycin biosynthesis protein CIII-like C-terminal" evidence="2">
    <location>
        <begin position="299"/>
        <end position="362"/>
    </location>
</feature>
<gene>
    <name evidence="3" type="ORF">NIES4072_68810</name>
</gene>
<evidence type="ECO:0000313" key="3">
    <source>
        <dbReference type="EMBL" id="GBG23169.1"/>
    </source>
</evidence>
<dbReference type="EMBL" id="BDUD01000002">
    <property type="protein sequence ID" value="GBG23169.1"/>
    <property type="molecule type" value="Genomic_DNA"/>
</dbReference>
<dbReference type="PANTHER" id="PTHR48050:SF13">
    <property type="entry name" value="STEROL 3-BETA-GLUCOSYLTRANSFERASE UGT80A2"/>
    <property type="match status" value="1"/>
</dbReference>
<dbReference type="InterPro" id="IPR004276">
    <property type="entry name" value="GlycoTrans_28_N"/>
</dbReference>
<name>A0A2R5FYP9_NOSCO</name>
<evidence type="ECO:0000313" key="4">
    <source>
        <dbReference type="Proteomes" id="UP000245124"/>
    </source>
</evidence>
<dbReference type="SUPFAM" id="SSF53756">
    <property type="entry name" value="UDP-Glycosyltransferase/glycogen phosphorylase"/>
    <property type="match status" value="1"/>
</dbReference>
<dbReference type="AlphaFoldDB" id="A0A2R5FYP9"/>